<dbReference type="EMBL" id="JBFDAA010000001">
    <property type="protein sequence ID" value="KAL1140472.1"/>
    <property type="molecule type" value="Genomic_DNA"/>
</dbReference>
<evidence type="ECO:0000313" key="2">
    <source>
        <dbReference type="EMBL" id="KAL1140472.1"/>
    </source>
</evidence>
<keyword evidence="3" id="KW-1185">Reference proteome</keyword>
<reference evidence="2 3" key="1">
    <citation type="submission" date="2024-07" db="EMBL/GenBank/DDBJ databases">
        <title>Chromosome-level genome assembly of the water stick insect Ranatra chinensis (Heteroptera: Nepidae).</title>
        <authorList>
            <person name="Liu X."/>
        </authorList>
    </citation>
    <scope>NUCLEOTIDE SEQUENCE [LARGE SCALE GENOMIC DNA]</scope>
    <source>
        <strain evidence="2">Cailab_2021Rc</strain>
        <tissue evidence="2">Muscle</tissue>
    </source>
</reference>
<comment type="caution">
    <text evidence="2">The sequence shown here is derived from an EMBL/GenBank/DDBJ whole genome shotgun (WGS) entry which is preliminary data.</text>
</comment>
<organism evidence="2 3">
    <name type="scientific">Ranatra chinensis</name>
    <dbReference type="NCBI Taxonomy" id="642074"/>
    <lineage>
        <taxon>Eukaryota</taxon>
        <taxon>Metazoa</taxon>
        <taxon>Ecdysozoa</taxon>
        <taxon>Arthropoda</taxon>
        <taxon>Hexapoda</taxon>
        <taxon>Insecta</taxon>
        <taxon>Pterygota</taxon>
        <taxon>Neoptera</taxon>
        <taxon>Paraneoptera</taxon>
        <taxon>Hemiptera</taxon>
        <taxon>Heteroptera</taxon>
        <taxon>Panheteroptera</taxon>
        <taxon>Nepomorpha</taxon>
        <taxon>Nepidae</taxon>
        <taxon>Ranatrinae</taxon>
        <taxon>Ranatra</taxon>
    </lineage>
</organism>
<feature type="compositionally biased region" description="Polar residues" evidence="1">
    <location>
        <begin position="68"/>
        <end position="77"/>
    </location>
</feature>
<evidence type="ECO:0000313" key="3">
    <source>
        <dbReference type="Proteomes" id="UP001558652"/>
    </source>
</evidence>
<proteinExistence type="predicted"/>
<name>A0ABD0Z7C8_9HEMI</name>
<gene>
    <name evidence="2" type="ORF">AAG570_000404</name>
</gene>
<accession>A0ABD0Z7C8</accession>
<feature type="region of interest" description="Disordered" evidence="1">
    <location>
        <begin position="56"/>
        <end position="98"/>
    </location>
</feature>
<dbReference type="AlphaFoldDB" id="A0ABD0Z7C8"/>
<dbReference type="Proteomes" id="UP001558652">
    <property type="component" value="Unassembled WGS sequence"/>
</dbReference>
<sequence length="172" mass="18811">MLGVNCRIPCHSLVSVQAKVVDTASGRDWNAIRVGGRNINYLRAELYDSKAGKRENLANSGAKGTRLVSENTESVRTSARGHKLQPPRGASPRLTSPHFASPRLTSPYLTAHLPLPRLTSPQLTSLNNLTHLAYLLPASPPTDRTKLLSPPPFGKKDYSFAYRFQIIPLVGT</sequence>
<evidence type="ECO:0000256" key="1">
    <source>
        <dbReference type="SAM" id="MobiDB-lite"/>
    </source>
</evidence>
<protein>
    <submittedName>
        <fullName evidence="2">Uncharacterized protein</fullName>
    </submittedName>
</protein>